<dbReference type="PIRSF" id="PIRSF005900">
    <property type="entry name" value="Dps"/>
    <property type="match status" value="1"/>
</dbReference>
<dbReference type="InterPro" id="IPR008331">
    <property type="entry name" value="Ferritin_DPS_dom"/>
</dbReference>
<dbReference type="AlphaFoldDB" id="A0A2Z4G6K9"/>
<dbReference type="KEGG" id="als:DJ013_00670"/>
<dbReference type="GO" id="GO:0008199">
    <property type="term" value="F:ferric iron binding"/>
    <property type="evidence" value="ECO:0007669"/>
    <property type="project" value="InterPro"/>
</dbReference>
<evidence type="ECO:0000256" key="2">
    <source>
        <dbReference type="RuleBase" id="RU003875"/>
    </source>
</evidence>
<proteinExistence type="inferred from homology"/>
<dbReference type="InterPro" id="IPR002177">
    <property type="entry name" value="DPS_DNA-bd"/>
</dbReference>
<reference evidence="4 5" key="1">
    <citation type="submission" date="2018-05" db="EMBL/GenBank/DDBJ databases">
        <title>Complete genome sequence of Arcticibacterium luteifluviistationis SM1504T, a cytophagaceae bacterium isolated from Arctic surface seawater.</title>
        <authorList>
            <person name="Li Y."/>
            <person name="Qin Q.-L."/>
        </authorList>
    </citation>
    <scope>NUCLEOTIDE SEQUENCE [LARGE SCALE GENOMIC DNA]</scope>
    <source>
        <strain evidence="4 5">SM1504</strain>
    </source>
</reference>
<feature type="domain" description="Ferritin/DPS" evidence="3">
    <location>
        <begin position="19"/>
        <end position="158"/>
    </location>
</feature>
<evidence type="ECO:0000313" key="5">
    <source>
        <dbReference type="Proteomes" id="UP000249873"/>
    </source>
</evidence>
<dbReference type="PRINTS" id="PR01346">
    <property type="entry name" value="HELNAPAPROT"/>
</dbReference>
<evidence type="ECO:0000313" key="4">
    <source>
        <dbReference type="EMBL" id="AWV96782.1"/>
    </source>
</evidence>
<dbReference type="PANTHER" id="PTHR42932:SF3">
    <property type="entry name" value="DNA PROTECTION DURING STARVATION PROTEIN"/>
    <property type="match status" value="1"/>
</dbReference>
<dbReference type="SUPFAM" id="SSF47240">
    <property type="entry name" value="Ferritin-like"/>
    <property type="match status" value="1"/>
</dbReference>
<evidence type="ECO:0000256" key="1">
    <source>
        <dbReference type="ARBA" id="ARBA00009497"/>
    </source>
</evidence>
<dbReference type="PANTHER" id="PTHR42932">
    <property type="entry name" value="GENERAL STRESS PROTEIN 20U"/>
    <property type="match status" value="1"/>
</dbReference>
<evidence type="ECO:0000259" key="3">
    <source>
        <dbReference type="Pfam" id="PF00210"/>
    </source>
</evidence>
<dbReference type="Pfam" id="PF00210">
    <property type="entry name" value="Ferritin"/>
    <property type="match status" value="1"/>
</dbReference>
<gene>
    <name evidence="4" type="ORF">DJ013_00670</name>
</gene>
<name>A0A2Z4G6K9_9BACT</name>
<comment type="similarity">
    <text evidence="1 2">Belongs to the Dps family.</text>
</comment>
<dbReference type="CDD" id="cd01043">
    <property type="entry name" value="DPS"/>
    <property type="match status" value="1"/>
</dbReference>
<accession>A0A2Z4G6K9</accession>
<dbReference type="InterPro" id="IPR012347">
    <property type="entry name" value="Ferritin-like"/>
</dbReference>
<protein>
    <submittedName>
        <fullName evidence="4">DNA starvation/stationary phase protection protein</fullName>
    </submittedName>
</protein>
<sequence length="158" mass="18019">MKTQIGIVDKNRQAVAVELSKVLADETVLYVKTKNAHWNMEGADFYEKHKFFETQFQELDAITDSVAERIRAIGHFAPASLTAYQNLTHLTEAVGEKNDSQGFIRELLSDHQSVIIILRGHIKPFANEFQDAGTSDFITGLMEKHEKMAWFLRSHLKN</sequence>
<dbReference type="EMBL" id="CP029480">
    <property type="protein sequence ID" value="AWV96782.1"/>
    <property type="molecule type" value="Genomic_DNA"/>
</dbReference>
<organism evidence="4 5">
    <name type="scientific">Arcticibacterium luteifluviistationis</name>
    <dbReference type="NCBI Taxonomy" id="1784714"/>
    <lineage>
        <taxon>Bacteria</taxon>
        <taxon>Pseudomonadati</taxon>
        <taxon>Bacteroidota</taxon>
        <taxon>Cytophagia</taxon>
        <taxon>Cytophagales</taxon>
        <taxon>Leadbetterellaceae</taxon>
        <taxon>Arcticibacterium</taxon>
    </lineage>
</organism>
<dbReference type="InterPro" id="IPR009078">
    <property type="entry name" value="Ferritin-like_SF"/>
</dbReference>
<dbReference type="OrthoDB" id="9797023at2"/>
<keyword evidence="5" id="KW-1185">Reference proteome</keyword>
<dbReference type="RefSeq" id="WP_111369884.1">
    <property type="nucleotide sequence ID" value="NZ_CP029480.1"/>
</dbReference>
<dbReference type="Proteomes" id="UP000249873">
    <property type="component" value="Chromosome"/>
</dbReference>
<dbReference type="Gene3D" id="1.20.1260.10">
    <property type="match status" value="1"/>
</dbReference>